<dbReference type="EC" id="2.7.8.29" evidence="22"/>
<comment type="subcellular location">
    <subcellularLocation>
        <location evidence="1 22">Endoplasmic reticulum membrane</location>
        <topology evidence="1 22">Multi-pass membrane protein</topology>
    </subcellularLocation>
</comment>
<keyword evidence="26" id="KW-1185">Reference proteome</keyword>
<comment type="catalytic activity">
    <reaction evidence="18">
        <text>1-octadecanoyl-2-(4Z,7Z,10Z,13Z,16Z,19Z-docosahexaenoyl)-sn-glycero-3-phosphoethanolamine + L-serine = 1-octadecanoyl-2-(4Z,7Z,10Z,13Z,16Z,19Z-docosahexaenoyl)-sn-glycero-3-phosphoserine + ethanolamine</text>
        <dbReference type="Rhea" id="RHEA:41492"/>
        <dbReference type="ChEBI" id="CHEBI:33384"/>
        <dbReference type="ChEBI" id="CHEBI:57603"/>
        <dbReference type="ChEBI" id="CHEBI:78265"/>
        <dbReference type="ChEBI" id="CHEBI:78266"/>
    </reaction>
    <physiologicalReaction direction="left-to-right" evidence="18">
        <dbReference type="Rhea" id="RHEA:41493"/>
    </physiologicalReaction>
</comment>
<comment type="catalytic activity">
    <reaction evidence="14">
        <text>1-hexadecanoyl-2-(9Z-octadecenoyl)-sn-glycero-3-phosphoethanolamine + L-serine = 1-hexadecanoyl-2-(9Z-octadecenoyl)-sn-glycero-3-phospho-L-serine + ethanolamine</text>
        <dbReference type="Rhea" id="RHEA:41484"/>
        <dbReference type="ChEBI" id="CHEBI:33384"/>
        <dbReference type="ChEBI" id="CHEBI:57603"/>
        <dbReference type="ChEBI" id="CHEBI:73007"/>
        <dbReference type="ChEBI" id="CHEBI:75029"/>
    </reaction>
    <physiologicalReaction direction="left-to-right" evidence="14">
        <dbReference type="Rhea" id="RHEA:41485"/>
    </physiologicalReaction>
</comment>
<dbReference type="EMBL" id="CAJNOJ010000033">
    <property type="protein sequence ID" value="CAF0900889.1"/>
    <property type="molecule type" value="Genomic_DNA"/>
</dbReference>
<evidence type="ECO:0000313" key="25">
    <source>
        <dbReference type="EMBL" id="CAF1076589.1"/>
    </source>
</evidence>
<comment type="catalytic activity">
    <reaction evidence="20">
        <text>1-octadecanoyl-2-(9Z-octadecenoyl)-sn-glycero-3-phosphoethanolamine + L-serine = 1-octadecanoyl-2-(9Z-octadecenoyl)-sn-glycero-3-phospho-L-serine + ethanolamine</text>
        <dbReference type="Rhea" id="RHEA:40795"/>
        <dbReference type="ChEBI" id="CHEBI:33384"/>
        <dbReference type="ChEBI" id="CHEBI:57603"/>
        <dbReference type="ChEBI" id="CHEBI:75038"/>
        <dbReference type="ChEBI" id="CHEBI:78260"/>
    </reaction>
    <physiologicalReaction direction="left-to-right" evidence="20">
        <dbReference type="Rhea" id="RHEA:40796"/>
    </physiologicalReaction>
</comment>
<comment type="caution">
    <text evidence="24">The sequence shown here is derived from an EMBL/GenBank/DDBJ whole genome shotgun (WGS) entry which is preliminary data.</text>
</comment>
<evidence type="ECO:0000256" key="23">
    <source>
        <dbReference type="SAM" id="MobiDB-lite"/>
    </source>
</evidence>
<comment type="catalytic activity">
    <reaction evidence="21">
        <text>1-(1Z-octadecenyl)-2-(5Z,8Z,11Z,14Z- eicosatetraenoyl)-sn-glycero-3-phosphoethanolamine + L-serine = 1-(1Z-octadecenyl)-2-(5Z,8Z,11Z,14Z-eicosatetraenoyl)-sn-glycero-3-phospho-L-serine + ethanolamine</text>
        <dbReference type="Rhea" id="RHEA:41604"/>
        <dbReference type="ChEBI" id="CHEBI:33384"/>
        <dbReference type="ChEBI" id="CHEBI:57603"/>
        <dbReference type="ChEBI" id="CHEBI:78342"/>
        <dbReference type="ChEBI" id="CHEBI:78343"/>
    </reaction>
    <physiologicalReaction direction="left-to-right" evidence="21">
        <dbReference type="Rhea" id="RHEA:41605"/>
    </physiologicalReaction>
</comment>
<reference evidence="24" key="1">
    <citation type="submission" date="2021-02" db="EMBL/GenBank/DDBJ databases">
        <authorList>
            <person name="Nowell W R."/>
        </authorList>
    </citation>
    <scope>NUCLEOTIDE SEQUENCE</scope>
</reference>
<dbReference type="Proteomes" id="UP000663828">
    <property type="component" value="Unassembled WGS sequence"/>
</dbReference>
<feature type="transmembrane region" description="Helical" evidence="22">
    <location>
        <begin position="345"/>
        <end position="365"/>
    </location>
</feature>
<sequence>MTTVKRHDLQRFTRGISSASSSSSGRNTEDKEPPVTPTSAQPSVFNWESDKRRSKPFDDGTMSFFWRAHTITCLVIAMSYLFYVAILEQPSEDSAYNTKRGLLACAGFFLVFGMTQTPDGVFVRPHPALWRLVLCFSVLYEIVLIYILFQTADEARQLIKHIDPALGVPLPDKDYGGSCRIYDWEHPEDPFHYFKDKMDFFVLSHFFGWWLKTLIIRDYWLCMVTSIGFEILEYSLEHQLPNFSECWWDHWILDALICNGGGIYLGMKTCEYLKMKPYNWRGLWTIPTVRGKIMRALGQFTPHDWLEFDWRPTASLKRWLAMLFITCFLFLIELGTFYLKFILWIPPPHFLCLSRLLFFLLAGGVSMREMFEYLDNPQCKKFGRQSWVITAIVITEVLIVLKFDWETVTKPLPFYIGLLWITIAVGIVLWTIYQFWFKRFILWGQKKNVSNTKKSE</sequence>
<comment type="catalytic activity">
    <reaction evidence="15">
        <text>1-hexadecanoyl-2-(4Z,7Z,10Z,13Z,16Z,19Z-docosahexaenoyl)-sn-glycero-3-phosphoethanolamine + L-serine = 1-hexadecanoyl-2-(4Z,7Z,10Z,13Z,16Z,19Z-docosahexaenoyl)-sn-glycero-3-phosphoserine + ethanolamine</text>
        <dbReference type="Rhea" id="RHEA:41488"/>
        <dbReference type="ChEBI" id="CHEBI:33384"/>
        <dbReference type="ChEBI" id="CHEBI:57603"/>
        <dbReference type="ChEBI" id="CHEBI:78261"/>
        <dbReference type="ChEBI" id="CHEBI:78262"/>
    </reaction>
    <physiologicalReaction direction="left-to-right" evidence="15">
        <dbReference type="Rhea" id="RHEA:41489"/>
    </physiologicalReaction>
</comment>
<accession>A0A813ZIS8</accession>
<evidence type="ECO:0000256" key="19">
    <source>
        <dbReference type="ARBA" id="ARBA00036623"/>
    </source>
</evidence>
<evidence type="ECO:0000256" key="7">
    <source>
        <dbReference type="ARBA" id="ARBA00022692"/>
    </source>
</evidence>
<dbReference type="Proteomes" id="UP000663852">
    <property type="component" value="Unassembled WGS sequence"/>
</dbReference>
<evidence type="ECO:0000313" key="26">
    <source>
        <dbReference type="Proteomes" id="UP000663828"/>
    </source>
</evidence>
<evidence type="ECO:0000256" key="8">
    <source>
        <dbReference type="ARBA" id="ARBA00022824"/>
    </source>
</evidence>
<dbReference type="GO" id="GO:0006659">
    <property type="term" value="P:phosphatidylserine biosynthetic process"/>
    <property type="evidence" value="ECO:0007669"/>
    <property type="project" value="UniProtKB-UniRule"/>
</dbReference>
<keyword evidence="5 22" id="KW-0444">Lipid biosynthesis</keyword>
<evidence type="ECO:0000256" key="16">
    <source>
        <dbReference type="ARBA" id="ARBA00035875"/>
    </source>
</evidence>
<proteinExistence type="inferred from homology"/>
<evidence type="ECO:0000256" key="6">
    <source>
        <dbReference type="ARBA" id="ARBA00022679"/>
    </source>
</evidence>
<evidence type="ECO:0000256" key="5">
    <source>
        <dbReference type="ARBA" id="ARBA00022516"/>
    </source>
</evidence>
<evidence type="ECO:0000256" key="18">
    <source>
        <dbReference type="ARBA" id="ARBA00036428"/>
    </source>
</evidence>
<keyword evidence="11 22" id="KW-0472">Membrane</keyword>
<evidence type="ECO:0000256" key="9">
    <source>
        <dbReference type="ARBA" id="ARBA00022989"/>
    </source>
</evidence>
<comment type="function">
    <text evidence="22">Catalyzes a base-exchange reaction in which the polar head group of phosphatidylethanolamine (PE) is replaced by L-serine.</text>
</comment>
<evidence type="ECO:0000256" key="2">
    <source>
        <dbReference type="ARBA" id="ARBA00004916"/>
    </source>
</evidence>
<comment type="pathway">
    <text evidence="2 22">Phospholipid metabolism; phosphatidylserine biosynthesis.</text>
</comment>
<evidence type="ECO:0000256" key="3">
    <source>
        <dbReference type="ARBA" id="ARBA00005189"/>
    </source>
</evidence>
<gene>
    <name evidence="24" type="ORF">EDS130_LOCUS9776</name>
    <name evidence="25" type="ORF">XAT740_LOCUS17099</name>
</gene>
<name>A0A813ZIS8_ADIRI</name>
<feature type="transmembrane region" description="Helical" evidence="22">
    <location>
        <begin position="98"/>
        <end position="116"/>
    </location>
</feature>
<feature type="transmembrane region" description="Helical" evidence="22">
    <location>
        <begin position="128"/>
        <end position="149"/>
    </location>
</feature>
<evidence type="ECO:0000256" key="21">
    <source>
        <dbReference type="ARBA" id="ARBA00036733"/>
    </source>
</evidence>
<evidence type="ECO:0000256" key="22">
    <source>
        <dbReference type="RuleBase" id="RU368094"/>
    </source>
</evidence>
<dbReference type="Pfam" id="PF03034">
    <property type="entry name" value="PSS"/>
    <property type="match status" value="1"/>
</dbReference>
<evidence type="ECO:0000256" key="10">
    <source>
        <dbReference type="ARBA" id="ARBA00023098"/>
    </source>
</evidence>
<evidence type="ECO:0000256" key="1">
    <source>
        <dbReference type="ARBA" id="ARBA00004477"/>
    </source>
</evidence>
<comment type="catalytic activity">
    <reaction evidence="16">
        <text>1-(1Z-octadecenyl)-2-(9Z-octadecenoyl)-sn-glycero-3-phosphoethanolamine + L-serine = 1-(1Z-octadecenyl)-2-(9Z-octadecenoyl)-sn-glycero-3-phospho-L-serine + ethanolamine</text>
        <dbReference type="Rhea" id="RHEA:41600"/>
        <dbReference type="ChEBI" id="CHEBI:33384"/>
        <dbReference type="ChEBI" id="CHEBI:57603"/>
        <dbReference type="ChEBI" id="CHEBI:78340"/>
        <dbReference type="ChEBI" id="CHEBI:78341"/>
    </reaction>
    <physiologicalReaction direction="left-to-right" evidence="16">
        <dbReference type="Rhea" id="RHEA:41601"/>
    </physiologicalReaction>
</comment>
<dbReference type="GO" id="GO:0005789">
    <property type="term" value="C:endoplasmic reticulum membrane"/>
    <property type="evidence" value="ECO:0007669"/>
    <property type="project" value="UniProtKB-SubCell"/>
</dbReference>
<protein>
    <recommendedName>
        <fullName evidence="22">Phosphatidylserine synthase</fullName>
        <ecNumber evidence="22">2.7.8.29</ecNumber>
    </recommendedName>
    <alternativeName>
        <fullName evidence="22">Serine-exchange enzyme</fullName>
    </alternativeName>
</protein>
<evidence type="ECO:0000256" key="4">
    <source>
        <dbReference type="ARBA" id="ARBA00008671"/>
    </source>
</evidence>
<evidence type="ECO:0000256" key="11">
    <source>
        <dbReference type="ARBA" id="ARBA00023136"/>
    </source>
</evidence>
<feature type="transmembrane region" description="Helical" evidence="22">
    <location>
        <begin position="386"/>
        <end position="403"/>
    </location>
</feature>
<evidence type="ECO:0000256" key="17">
    <source>
        <dbReference type="ARBA" id="ARBA00035955"/>
    </source>
</evidence>
<comment type="pathway">
    <text evidence="3">Lipid metabolism.</text>
</comment>
<feature type="compositionally biased region" description="Basic and acidic residues" evidence="23">
    <location>
        <begin position="1"/>
        <end position="11"/>
    </location>
</feature>
<dbReference type="AlphaFoldDB" id="A0A813ZIS8"/>
<keyword evidence="13 22" id="KW-1208">Phospholipid metabolism</keyword>
<evidence type="ECO:0000313" key="24">
    <source>
        <dbReference type="EMBL" id="CAF0900889.1"/>
    </source>
</evidence>
<dbReference type="PANTHER" id="PTHR15362:SF7">
    <property type="entry name" value="PHOSPHATIDYLSERINE SYNTHASE 2"/>
    <property type="match status" value="1"/>
</dbReference>
<evidence type="ECO:0000256" key="20">
    <source>
        <dbReference type="ARBA" id="ARBA00036644"/>
    </source>
</evidence>
<keyword evidence="9 22" id="KW-1133">Transmembrane helix</keyword>
<evidence type="ECO:0000313" key="27">
    <source>
        <dbReference type="Proteomes" id="UP000663852"/>
    </source>
</evidence>
<keyword evidence="8 22" id="KW-0256">Endoplasmic reticulum</keyword>
<comment type="catalytic activity">
    <reaction evidence="17">
        <text>1-octadecanoyl-2-(5Z,8Z,11Z,14Z)-eicosatetraenoyl-sn-glycero-3-phosphoethanolamine + L-serine = 1-octadecanoyl-2-(5Z,8Z,11Z,14Z)-eicosatetraenoyl-sn-glycero-3-phosphoserine + ethanolamine</text>
        <dbReference type="Rhea" id="RHEA:41500"/>
        <dbReference type="ChEBI" id="CHEBI:33384"/>
        <dbReference type="ChEBI" id="CHEBI:57603"/>
        <dbReference type="ChEBI" id="CHEBI:78268"/>
        <dbReference type="ChEBI" id="CHEBI:78269"/>
    </reaction>
    <physiologicalReaction direction="left-to-right" evidence="17">
        <dbReference type="Rhea" id="RHEA:41501"/>
    </physiologicalReaction>
</comment>
<keyword evidence="7 22" id="KW-0812">Transmembrane</keyword>
<keyword evidence="12 22" id="KW-0594">Phospholipid biosynthesis</keyword>
<feature type="region of interest" description="Disordered" evidence="23">
    <location>
        <begin position="1"/>
        <end position="43"/>
    </location>
</feature>
<organism evidence="24 27">
    <name type="scientific">Adineta ricciae</name>
    <name type="common">Rotifer</name>
    <dbReference type="NCBI Taxonomy" id="249248"/>
    <lineage>
        <taxon>Eukaryota</taxon>
        <taxon>Metazoa</taxon>
        <taxon>Spiralia</taxon>
        <taxon>Gnathifera</taxon>
        <taxon>Rotifera</taxon>
        <taxon>Eurotatoria</taxon>
        <taxon>Bdelloidea</taxon>
        <taxon>Adinetida</taxon>
        <taxon>Adinetidae</taxon>
        <taxon>Adineta</taxon>
    </lineage>
</organism>
<comment type="catalytic activity">
    <reaction evidence="19">
        <text>1-(1Z-octadecenyl)-2-(4Z,7Z,10Z,13Z,16Z,19Z-docosahexaenoyl)-sn-glycero-3-phosphoethanolamine + L-serine = 1-(1Z-octadecenyl)-2-(4Z,7Z,10Z,13Z,16Z,19Z-docosahexaenoyl)-sn-glycero-3-phospho-L-serine + ethanolamine</text>
        <dbReference type="Rhea" id="RHEA:41496"/>
        <dbReference type="ChEBI" id="CHEBI:33384"/>
        <dbReference type="ChEBI" id="CHEBI:57603"/>
        <dbReference type="ChEBI" id="CHEBI:78263"/>
        <dbReference type="ChEBI" id="CHEBI:78264"/>
    </reaction>
    <physiologicalReaction direction="left-to-right" evidence="19">
        <dbReference type="Rhea" id="RHEA:41497"/>
    </physiologicalReaction>
</comment>
<keyword evidence="6 22" id="KW-0808">Transferase</keyword>
<feature type="transmembrane region" description="Helical" evidence="22">
    <location>
        <begin position="415"/>
        <end position="437"/>
    </location>
</feature>
<evidence type="ECO:0000256" key="12">
    <source>
        <dbReference type="ARBA" id="ARBA00023209"/>
    </source>
</evidence>
<evidence type="ECO:0000256" key="15">
    <source>
        <dbReference type="ARBA" id="ARBA00035833"/>
    </source>
</evidence>
<dbReference type="OrthoDB" id="10265393at2759"/>
<feature type="transmembrane region" description="Helical" evidence="22">
    <location>
        <begin position="64"/>
        <end position="86"/>
    </location>
</feature>
<dbReference type="InterPro" id="IPR004277">
    <property type="entry name" value="PSS"/>
</dbReference>
<comment type="catalytic activity">
    <reaction evidence="22">
        <text>a 1,2-diacyl-sn-glycero-3-phosphoethanolamine + L-serine = a 1,2-diacyl-sn-glycero-3-phospho-L-serine + ethanolamine</text>
        <dbReference type="Rhea" id="RHEA:27606"/>
        <dbReference type="ChEBI" id="CHEBI:33384"/>
        <dbReference type="ChEBI" id="CHEBI:57262"/>
        <dbReference type="ChEBI" id="CHEBI:57603"/>
        <dbReference type="ChEBI" id="CHEBI:64612"/>
        <dbReference type="EC" id="2.7.8.29"/>
    </reaction>
</comment>
<evidence type="ECO:0000256" key="14">
    <source>
        <dbReference type="ARBA" id="ARBA00035767"/>
    </source>
</evidence>
<evidence type="ECO:0000256" key="13">
    <source>
        <dbReference type="ARBA" id="ARBA00023264"/>
    </source>
</evidence>
<dbReference type="PANTHER" id="PTHR15362">
    <property type="entry name" value="PHOSPHATIDYLINOSITOL SYNTHASE"/>
    <property type="match status" value="1"/>
</dbReference>
<keyword evidence="10 22" id="KW-0443">Lipid metabolism</keyword>
<dbReference type="UniPathway" id="UPA00948"/>
<feature type="transmembrane region" description="Helical" evidence="22">
    <location>
        <begin position="319"/>
        <end position="339"/>
    </location>
</feature>
<comment type="similarity">
    <text evidence="4 22">Belongs to the phosphatidyl serine synthase family.</text>
</comment>
<dbReference type="EMBL" id="CAJNOR010001108">
    <property type="protein sequence ID" value="CAF1076589.1"/>
    <property type="molecule type" value="Genomic_DNA"/>
</dbReference>
<dbReference type="GO" id="GO:0106245">
    <property type="term" value="F:L-serine-phosphatidylethanolamine phosphatidyltransferase activity"/>
    <property type="evidence" value="ECO:0007669"/>
    <property type="project" value="UniProtKB-UniRule"/>
</dbReference>